<dbReference type="PROSITE" id="PS00455">
    <property type="entry name" value="AMP_BINDING"/>
    <property type="match status" value="1"/>
</dbReference>
<evidence type="ECO:0000256" key="3">
    <source>
        <dbReference type="ARBA" id="ARBA00022989"/>
    </source>
</evidence>
<dbReference type="Pfam" id="PF01553">
    <property type="entry name" value="Acyltransferase"/>
    <property type="match status" value="1"/>
</dbReference>
<reference evidence="9" key="1">
    <citation type="submission" date="2016-10" db="EMBL/GenBank/DDBJ databases">
        <authorList>
            <person name="Varghese N."/>
            <person name="Submissions S."/>
        </authorList>
    </citation>
    <scope>NUCLEOTIDE SEQUENCE [LARGE SCALE GENOMIC DNA]</scope>
    <source>
        <strain evidence="9">DSM 26348</strain>
    </source>
</reference>
<evidence type="ECO:0000256" key="6">
    <source>
        <dbReference type="SAM" id="Phobius"/>
    </source>
</evidence>
<name>A0A1I3K1E4_9PLAN</name>
<evidence type="ECO:0000313" key="9">
    <source>
        <dbReference type="Proteomes" id="UP000199518"/>
    </source>
</evidence>
<dbReference type="PANTHER" id="PTHR43201:SF8">
    <property type="entry name" value="ACYL-COA SYNTHETASE FAMILY MEMBER 3"/>
    <property type="match status" value="1"/>
</dbReference>
<organism evidence="8 9">
    <name type="scientific">Planctomicrobium piriforme</name>
    <dbReference type="NCBI Taxonomy" id="1576369"/>
    <lineage>
        <taxon>Bacteria</taxon>
        <taxon>Pseudomonadati</taxon>
        <taxon>Planctomycetota</taxon>
        <taxon>Planctomycetia</taxon>
        <taxon>Planctomycetales</taxon>
        <taxon>Planctomycetaceae</taxon>
        <taxon>Planctomicrobium</taxon>
    </lineage>
</organism>
<dbReference type="Pfam" id="PF07690">
    <property type="entry name" value="MFS_1"/>
    <property type="match status" value="1"/>
</dbReference>
<feature type="domain" description="Major facilitator superfamily (MFS) profile" evidence="7">
    <location>
        <begin position="27"/>
        <end position="439"/>
    </location>
</feature>
<feature type="transmembrane region" description="Helical" evidence="6">
    <location>
        <begin position="411"/>
        <end position="432"/>
    </location>
</feature>
<feature type="transmembrane region" description="Helical" evidence="6">
    <location>
        <begin position="157"/>
        <end position="177"/>
    </location>
</feature>
<feature type="transmembrane region" description="Helical" evidence="6">
    <location>
        <begin position="192"/>
        <end position="213"/>
    </location>
</feature>
<dbReference type="SUPFAM" id="SSF103473">
    <property type="entry name" value="MFS general substrate transporter"/>
    <property type="match status" value="1"/>
</dbReference>
<evidence type="ECO:0000256" key="5">
    <source>
        <dbReference type="SAM" id="MobiDB-lite"/>
    </source>
</evidence>
<dbReference type="GO" id="GO:0016746">
    <property type="term" value="F:acyltransferase activity"/>
    <property type="evidence" value="ECO:0007669"/>
    <property type="project" value="UniProtKB-KW"/>
</dbReference>
<gene>
    <name evidence="8" type="ORF">SAMN05421753_11185</name>
</gene>
<dbReference type="PROSITE" id="PS50850">
    <property type="entry name" value="MFS"/>
    <property type="match status" value="1"/>
</dbReference>
<dbReference type="CDD" id="cd07989">
    <property type="entry name" value="LPLAT_AGPAT-like"/>
    <property type="match status" value="1"/>
</dbReference>
<dbReference type="Gene3D" id="3.30.300.30">
    <property type="match status" value="1"/>
</dbReference>
<dbReference type="AlphaFoldDB" id="A0A1I3K1E4"/>
<dbReference type="InterPro" id="IPR036259">
    <property type="entry name" value="MFS_trans_sf"/>
</dbReference>
<proteinExistence type="inferred from homology"/>
<dbReference type="Pfam" id="PF00501">
    <property type="entry name" value="AMP-binding"/>
    <property type="match status" value="1"/>
</dbReference>
<keyword evidence="8" id="KW-0436">Ligase</keyword>
<dbReference type="GO" id="GO:0031956">
    <property type="term" value="F:medium-chain fatty acid-CoA ligase activity"/>
    <property type="evidence" value="ECO:0007669"/>
    <property type="project" value="TreeGrafter"/>
</dbReference>
<dbReference type="EMBL" id="FOQD01000011">
    <property type="protein sequence ID" value="SFI66234.1"/>
    <property type="molecule type" value="Genomic_DNA"/>
</dbReference>
<dbReference type="STRING" id="1576369.SAMN05421753_11185"/>
<dbReference type="CDD" id="cd06173">
    <property type="entry name" value="MFS_MefA_like"/>
    <property type="match status" value="1"/>
</dbReference>
<feature type="transmembrane region" description="Helical" evidence="6">
    <location>
        <begin position="118"/>
        <end position="137"/>
    </location>
</feature>
<feature type="transmembrane region" description="Helical" evidence="6">
    <location>
        <begin position="383"/>
        <end position="405"/>
    </location>
</feature>
<dbReference type="Proteomes" id="UP000199518">
    <property type="component" value="Unassembled WGS sequence"/>
</dbReference>
<feature type="transmembrane region" description="Helical" evidence="6">
    <location>
        <begin position="283"/>
        <end position="303"/>
    </location>
</feature>
<dbReference type="PANTHER" id="PTHR43201">
    <property type="entry name" value="ACYL-COA SYNTHETASE"/>
    <property type="match status" value="1"/>
</dbReference>
<dbReference type="InterPro" id="IPR042099">
    <property type="entry name" value="ANL_N_sf"/>
</dbReference>
<dbReference type="GO" id="GO:0022857">
    <property type="term" value="F:transmembrane transporter activity"/>
    <property type="evidence" value="ECO:0007669"/>
    <property type="project" value="InterPro"/>
</dbReference>
<evidence type="ECO:0000256" key="4">
    <source>
        <dbReference type="ARBA" id="ARBA00023136"/>
    </source>
</evidence>
<dbReference type="NCBIfam" id="NF006386">
    <property type="entry name" value="PRK08633.1"/>
    <property type="match status" value="1"/>
</dbReference>
<dbReference type="GO" id="GO:0006631">
    <property type="term" value="P:fatty acid metabolic process"/>
    <property type="evidence" value="ECO:0007669"/>
    <property type="project" value="TreeGrafter"/>
</dbReference>
<evidence type="ECO:0000256" key="1">
    <source>
        <dbReference type="ARBA" id="ARBA00006432"/>
    </source>
</evidence>
<keyword evidence="9" id="KW-1185">Reference proteome</keyword>
<dbReference type="SUPFAM" id="SSF56801">
    <property type="entry name" value="Acetyl-CoA synthetase-like"/>
    <property type="match status" value="1"/>
</dbReference>
<keyword evidence="3 6" id="KW-1133">Transmembrane helix</keyword>
<comment type="similarity">
    <text evidence="1">Belongs to the ATP-dependent AMP-binding enzyme family.</text>
</comment>
<dbReference type="InterPro" id="IPR002123">
    <property type="entry name" value="Plipid/glycerol_acylTrfase"/>
</dbReference>
<accession>A0A1I3K1E4</accession>
<dbReference type="InterPro" id="IPR011701">
    <property type="entry name" value="MFS"/>
</dbReference>
<keyword evidence="4 6" id="KW-0472">Membrane</keyword>
<dbReference type="RefSeq" id="WP_092051535.1">
    <property type="nucleotide sequence ID" value="NZ_FOQD01000011.1"/>
</dbReference>
<dbReference type="InterPro" id="IPR020845">
    <property type="entry name" value="AMP-binding_CS"/>
</dbReference>
<feature type="transmembrane region" description="Helical" evidence="6">
    <location>
        <begin position="246"/>
        <end position="263"/>
    </location>
</feature>
<dbReference type="InterPro" id="IPR000873">
    <property type="entry name" value="AMP-dep_synth/lig_dom"/>
</dbReference>
<feature type="transmembrane region" description="Helical" evidence="6">
    <location>
        <begin position="310"/>
        <end position="332"/>
    </location>
</feature>
<dbReference type="InterPro" id="IPR020846">
    <property type="entry name" value="MFS_dom"/>
</dbReference>
<evidence type="ECO:0000313" key="8">
    <source>
        <dbReference type="EMBL" id="SFI66234.1"/>
    </source>
</evidence>
<dbReference type="SMART" id="SM00563">
    <property type="entry name" value="PlsC"/>
    <property type="match status" value="1"/>
</dbReference>
<sequence length="1178" mass="128930">MSDFQNQHPGPLPGTKSQPAGDLKSASFWGLLITQVLGAFNDNLLRWLAVPLAQHDLGQIKAVSLGGLCLTLPFLLFMPMAGWLADRYNKRTVIVACKVAELVLMVLSVLVILYGSLWMLFALVFLLGTQAALFGPAKFGSIPEMLPTRLLSKANGVIGMGSIIAIGLGTIAGFLLYDLSTPVLGSGNWNTIWPVATVLIATSVVGLLGSLNIQSGSAAAPDRKFAWNPITDIAPAMRVIWQDRRLLRTTGGIAFFFFIASLAQQNITPFVESVLMLSKTDVGILLGLMIAGVGVGSLLAGSWSDGKVELGIIPFGALGVVLSSVLVFIAGVSMDPQIPAKEQFAYWGSCVGLFLLGASSGLYSVPLEAYLQYRSDPKQRGMVLAGSFFITYLLIVLSFGVFVVLSDPLGLSPSSIFLVAGLLTVPVLIYAFRQVPDWAFRFATWFVTRTIYKVKVYGRKNVPETGPALVVSNHVSFLDGVLMLISSPRFMRFIVFADFTEMPVLRFLAKIMKVIPIRSTDGPTAIVKSIYTAREALQNGEVVCIFAEGGLSRTGQIQPFQRGLLKIVHGMDVPIIPVYLNGLWGSLFSWRGGKLFWKWPRQLRLPVDLHFGESISHPRDASEVRQAVERLGAEAVTMDASTKDMIPVRLFIRQCKAARRTQKIIDSTNIELTGGKLLTAALAFRSVLRREVLSVDERQVGLLLPPSAGGCLANMALALDRRVAVNLNYTLSEDVMNYCVKKAGLKHVLTSRKFLEKKPYELQGAEFVFLEDLKPKINGLDKALAALAAYVIPAWLLDRMLGLQNLSPDETLTVIFTSGSTGEPKGVVLSHANVGSNVDAVDQLLNLKQEDGVLGVLPFFHSFGYTASLWLPMCYRVRGIYHFNPLDAKVIGRLCHDHKATIMMATPTFLKMYLRRCDKEQFSTLDLIVVGAEKLPVDLAKQFEEKFGILPTEGYGTTELSPVAAVNIPDHRSRDIFQQGTKLGTVGRPLPGVTAKIVDPDTFADRGIGKEGLLLIKGPNVMRGYLDEPRKTSEVIHDGWYNTGDFAFIDKEGFVTITGRQSRFSKIGGEMVPHIRIEQELLKICEPAEQDEAMVTIVVSAVPDEDRGERIVVLYTQLCKPVDQIIRELAQTGLPKLWLPSSDSFIQVDEIPILGTGKLDLRAVKELALQSCCEGAVR</sequence>
<feature type="transmembrane region" description="Helical" evidence="6">
    <location>
        <begin position="344"/>
        <end position="371"/>
    </location>
</feature>
<keyword evidence="2 6" id="KW-0812">Transmembrane</keyword>
<protein>
    <submittedName>
        <fullName evidence="8">Acyl-[acyl-carrier-protein]-phospholipid O-acyltransferase / long-chain-fatty-acid--[acyl-carrier-protein] ligase</fullName>
    </submittedName>
</protein>
<evidence type="ECO:0000256" key="2">
    <source>
        <dbReference type="ARBA" id="ARBA00022692"/>
    </source>
</evidence>
<feature type="transmembrane region" description="Helical" evidence="6">
    <location>
        <begin position="92"/>
        <end position="112"/>
    </location>
</feature>
<feature type="region of interest" description="Disordered" evidence="5">
    <location>
        <begin position="1"/>
        <end position="20"/>
    </location>
</feature>
<dbReference type="Gene3D" id="3.40.50.12780">
    <property type="entry name" value="N-terminal domain of ligase-like"/>
    <property type="match status" value="1"/>
</dbReference>
<keyword evidence="8" id="KW-0012">Acyltransferase</keyword>
<feature type="transmembrane region" description="Helical" evidence="6">
    <location>
        <begin position="62"/>
        <end position="85"/>
    </location>
</feature>
<keyword evidence="8" id="KW-0808">Transferase</keyword>
<evidence type="ECO:0000259" key="7">
    <source>
        <dbReference type="PROSITE" id="PS50850"/>
    </source>
</evidence>
<dbReference type="InterPro" id="IPR045851">
    <property type="entry name" value="AMP-bd_C_sf"/>
</dbReference>
<dbReference type="Gene3D" id="1.20.1250.20">
    <property type="entry name" value="MFS general substrate transporter like domains"/>
    <property type="match status" value="1"/>
</dbReference>
<dbReference type="SUPFAM" id="SSF69593">
    <property type="entry name" value="Glycerol-3-phosphate (1)-acyltransferase"/>
    <property type="match status" value="1"/>
</dbReference>
<dbReference type="OrthoDB" id="9757771at2"/>